<gene>
    <name evidence="2" type="ORF">GKE97_20870</name>
</gene>
<sequence length="624" mass="68637">MQKTTMFKRIMTLFLVFVMVLGILPISEFVSPAIAAEAKEGPPPTTEMVSWKFYSKYDSPVLKPSRVIPRTFIFSLNDGVAPGFCADHTKDVSTGATWSNPVPIEGTKYEVIKPLIAAYNYTWFYSRELDDRYPNQTTIFKKKIAEQERGSVHYYWDETDRISASSMSQAGAWLAGQGLLTDLSNHDQQLMIAHERNLTTKTIYGSVSESDEEVAGWVAESIGKYENGDYGEYQMFIYTPPGGKQPIITSLPPDTIPKDGWFKLKKTDLSGNALSGATFAVYTDAGHQNQIYQFITTADEWTYVDVSRFMDSATKTFYLKEISAPPDYVPNGAGYTVTVSSTNNSTKETAAAVNGGVAIKNGKSQPPSGVVQKVDPDGNGIGPATFHFKKLTPNAVDMDIPCDETGTLKLQWEDPTGEDYIEPGEYTVTEVIPPPGYEMSEESQNLRLWLEDKDGDGIQEPYSSGPIVFQNQPKHTVIIQKVDETGNGLPGAVFDVYFNGAKVDSVTTGPDGTFNYTGTDGNGVSTGTWEFVETKAPSGYLIPYMNYQSVTVNTLYDDVRVHTLTFVNYTYPEIVIQKVAAGNDQPLAGAVFEVMVDGTNLGRFGPTGPDGTIIINHDVYGEFL</sequence>
<evidence type="ECO:0000313" key="2">
    <source>
        <dbReference type="EMBL" id="MSB21935.1"/>
    </source>
</evidence>
<name>A0A6I2R6J6_FLAPL</name>
<accession>A0A6I2R6J6</accession>
<organism evidence="2 3">
    <name type="scientific">Flavonifractor plautii</name>
    <name type="common">Fusobacterium plautii</name>
    <dbReference type="NCBI Taxonomy" id="292800"/>
    <lineage>
        <taxon>Bacteria</taxon>
        <taxon>Bacillati</taxon>
        <taxon>Bacillota</taxon>
        <taxon>Clostridia</taxon>
        <taxon>Eubacteriales</taxon>
        <taxon>Oscillospiraceae</taxon>
        <taxon>Flavonifractor</taxon>
    </lineage>
</organism>
<feature type="non-terminal residue" evidence="2">
    <location>
        <position position="624"/>
    </location>
</feature>
<dbReference type="Proteomes" id="UP000434475">
    <property type="component" value="Unassembled WGS sequence"/>
</dbReference>
<evidence type="ECO:0000313" key="3">
    <source>
        <dbReference type="Proteomes" id="UP000434475"/>
    </source>
</evidence>
<reference evidence="2 3" key="1">
    <citation type="journal article" date="2019" name="Nat. Med.">
        <title>A library of human gut bacterial isolates paired with longitudinal multiomics data enables mechanistic microbiome research.</title>
        <authorList>
            <person name="Poyet M."/>
            <person name="Groussin M."/>
            <person name="Gibbons S.M."/>
            <person name="Avila-Pacheco J."/>
            <person name="Jiang X."/>
            <person name="Kearney S.M."/>
            <person name="Perrotta A.R."/>
            <person name="Berdy B."/>
            <person name="Zhao S."/>
            <person name="Lieberman T.D."/>
            <person name="Swanson P.K."/>
            <person name="Smith M."/>
            <person name="Roesemann S."/>
            <person name="Alexander J.E."/>
            <person name="Rich S.A."/>
            <person name="Livny J."/>
            <person name="Vlamakis H."/>
            <person name="Clish C."/>
            <person name="Bullock K."/>
            <person name="Deik A."/>
            <person name="Scott J."/>
            <person name="Pierce K.A."/>
            <person name="Xavier R.J."/>
            <person name="Alm E.J."/>
        </authorList>
    </citation>
    <scope>NUCLEOTIDE SEQUENCE [LARGE SCALE GENOMIC DNA]</scope>
    <source>
        <strain evidence="2 3">BIOML-A2</strain>
    </source>
</reference>
<dbReference type="InterPro" id="IPR013783">
    <property type="entry name" value="Ig-like_fold"/>
</dbReference>
<dbReference type="RefSeq" id="WP_172698037.1">
    <property type="nucleotide sequence ID" value="NZ_WKPR01000030.1"/>
</dbReference>
<feature type="domain" description="SpaA-like prealbumin fold" evidence="1">
    <location>
        <begin position="261"/>
        <end position="346"/>
    </location>
</feature>
<feature type="domain" description="SpaA-like prealbumin fold" evidence="1">
    <location>
        <begin position="476"/>
        <end position="553"/>
    </location>
</feature>
<proteinExistence type="predicted"/>
<protein>
    <recommendedName>
        <fullName evidence="1">SpaA-like prealbumin fold domain-containing protein</fullName>
    </recommendedName>
</protein>
<dbReference type="InterPro" id="IPR041033">
    <property type="entry name" value="SpaA_PFL_dom_1"/>
</dbReference>
<dbReference type="Pfam" id="PF17802">
    <property type="entry name" value="SpaA"/>
    <property type="match status" value="2"/>
</dbReference>
<evidence type="ECO:0000259" key="1">
    <source>
        <dbReference type="Pfam" id="PF17802"/>
    </source>
</evidence>
<dbReference type="EMBL" id="WKPR01000030">
    <property type="protein sequence ID" value="MSB21935.1"/>
    <property type="molecule type" value="Genomic_DNA"/>
</dbReference>
<dbReference type="Gene3D" id="2.60.40.10">
    <property type="entry name" value="Immunoglobulins"/>
    <property type="match status" value="3"/>
</dbReference>
<dbReference type="AlphaFoldDB" id="A0A6I2R6J6"/>
<comment type="caution">
    <text evidence="2">The sequence shown here is derived from an EMBL/GenBank/DDBJ whole genome shotgun (WGS) entry which is preliminary data.</text>
</comment>